<feature type="binding site" evidence="12">
    <location>
        <position position="227"/>
    </location>
    <ligand>
        <name>S-adenosyl-L-methionine</name>
        <dbReference type="ChEBI" id="CHEBI:59789"/>
    </ligand>
</feature>
<evidence type="ECO:0000256" key="5">
    <source>
        <dbReference type="ARBA" id="ARBA00022741"/>
    </source>
</evidence>
<dbReference type="InterPro" id="IPR006638">
    <property type="entry name" value="Elp3/MiaA/NifB-like_rSAM"/>
</dbReference>
<dbReference type="UniPathway" id="UPA00344"/>
<reference evidence="15 16" key="1">
    <citation type="submission" date="2019-06" db="EMBL/GenBank/DDBJ databases">
        <title>Whole genome shotgun sequence of Corynebacterium variabile NBRC 15286.</title>
        <authorList>
            <person name="Hosoyama A."/>
            <person name="Uohara A."/>
            <person name="Ohji S."/>
            <person name="Ichikawa N."/>
        </authorList>
    </citation>
    <scope>NUCLEOTIDE SEQUENCE [LARGE SCALE GENOMIC DNA]</scope>
    <source>
        <strain evidence="15 16">NBRC 15286</strain>
    </source>
</reference>
<evidence type="ECO:0000256" key="4">
    <source>
        <dbReference type="ARBA" id="ARBA00022723"/>
    </source>
</evidence>
<dbReference type="GO" id="GO:0061798">
    <property type="term" value="F:GTP 3',8'-cyclase activity"/>
    <property type="evidence" value="ECO:0007669"/>
    <property type="project" value="UniProtKB-UniRule"/>
</dbReference>
<dbReference type="CDD" id="cd01335">
    <property type="entry name" value="Radical_SAM"/>
    <property type="match status" value="1"/>
</dbReference>
<keyword evidence="7 12" id="KW-0411">Iron-sulfur</keyword>
<evidence type="ECO:0000256" key="7">
    <source>
        <dbReference type="ARBA" id="ARBA00023014"/>
    </source>
</evidence>
<dbReference type="PROSITE" id="PS51918">
    <property type="entry name" value="RADICAL_SAM"/>
    <property type="match status" value="1"/>
</dbReference>
<dbReference type="GO" id="GO:0005525">
    <property type="term" value="F:GTP binding"/>
    <property type="evidence" value="ECO:0007669"/>
    <property type="project" value="UniProtKB-UniRule"/>
</dbReference>
<dbReference type="HAMAP" id="MF_01225_B">
    <property type="entry name" value="MoaA_B"/>
    <property type="match status" value="1"/>
</dbReference>
<keyword evidence="5 12" id="KW-0547">Nucleotide-binding</keyword>
<feature type="binding site" evidence="12">
    <location>
        <position position="302"/>
    </location>
    <ligand>
        <name>[4Fe-4S] cluster</name>
        <dbReference type="ChEBI" id="CHEBI:49883"/>
        <label>2</label>
        <note>4Fe-4S-substrate</note>
    </ligand>
</feature>
<evidence type="ECO:0000259" key="14">
    <source>
        <dbReference type="PROSITE" id="PS51918"/>
    </source>
</evidence>
<dbReference type="InterPro" id="IPR058240">
    <property type="entry name" value="rSAM_sf"/>
</dbReference>
<evidence type="ECO:0000313" key="16">
    <source>
        <dbReference type="Proteomes" id="UP000319986"/>
    </source>
</evidence>
<comment type="caution">
    <text evidence="15">The sequence shown here is derived from an EMBL/GenBank/DDBJ whole genome shotgun (WGS) entry which is preliminary data.</text>
</comment>
<keyword evidence="10 12" id="KW-0456">Lyase</keyword>
<evidence type="ECO:0000313" key="15">
    <source>
        <dbReference type="EMBL" id="GEC86730.1"/>
    </source>
</evidence>
<evidence type="ECO:0000256" key="11">
    <source>
        <dbReference type="ARBA" id="ARBA00048697"/>
    </source>
</evidence>
<comment type="subunit">
    <text evidence="12">Monomer and homodimer.</text>
</comment>
<name>A0A4Y4C6J6_9CORY</name>
<dbReference type="NCBIfam" id="TIGR02666">
    <property type="entry name" value="moaA"/>
    <property type="match status" value="1"/>
</dbReference>
<comment type="similarity">
    <text evidence="12">Belongs to the radical SAM superfamily. MoaA family.</text>
</comment>
<dbReference type="InterPro" id="IPR000385">
    <property type="entry name" value="MoaA_NifB_PqqE_Fe-S-bd_CS"/>
</dbReference>
<evidence type="ECO:0000256" key="1">
    <source>
        <dbReference type="ARBA" id="ARBA00012167"/>
    </source>
</evidence>
<dbReference type="InterPro" id="IPR010505">
    <property type="entry name" value="MoaA_twitch"/>
</dbReference>
<dbReference type="PANTHER" id="PTHR22960">
    <property type="entry name" value="MOLYBDOPTERIN COFACTOR SYNTHESIS PROTEIN A"/>
    <property type="match status" value="1"/>
</dbReference>
<feature type="binding site" evidence="12">
    <location>
        <position position="105"/>
    </location>
    <ligand>
        <name>S-adenosyl-L-methionine</name>
        <dbReference type="ChEBI" id="CHEBI:59789"/>
    </ligand>
</feature>
<dbReference type="InterPro" id="IPR013483">
    <property type="entry name" value="MoaA"/>
</dbReference>
<dbReference type="CDD" id="cd21117">
    <property type="entry name" value="Twitch_MoaA"/>
    <property type="match status" value="1"/>
</dbReference>
<keyword evidence="8 12" id="KW-0342">GTP-binding</keyword>
<feature type="domain" description="Radical SAM core" evidence="14">
    <location>
        <begin position="41"/>
        <end position="267"/>
    </location>
</feature>
<proteinExistence type="inferred from homology"/>
<feature type="compositionally biased region" description="Low complexity" evidence="13">
    <location>
        <begin position="16"/>
        <end position="34"/>
    </location>
</feature>
<comment type="catalytic activity">
    <reaction evidence="11 12">
        <text>GTP + AH2 + S-adenosyl-L-methionine = (8S)-3',8-cyclo-7,8-dihydroguanosine 5'-triphosphate + 5'-deoxyadenosine + L-methionine + A + H(+)</text>
        <dbReference type="Rhea" id="RHEA:49576"/>
        <dbReference type="ChEBI" id="CHEBI:13193"/>
        <dbReference type="ChEBI" id="CHEBI:15378"/>
        <dbReference type="ChEBI" id="CHEBI:17319"/>
        <dbReference type="ChEBI" id="CHEBI:17499"/>
        <dbReference type="ChEBI" id="CHEBI:37565"/>
        <dbReference type="ChEBI" id="CHEBI:57844"/>
        <dbReference type="ChEBI" id="CHEBI:59789"/>
        <dbReference type="ChEBI" id="CHEBI:131766"/>
        <dbReference type="EC" id="4.1.99.22"/>
    </reaction>
</comment>
<feature type="binding site" evidence="12">
    <location>
        <position position="316"/>
    </location>
    <ligand>
        <name>[4Fe-4S] cluster</name>
        <dbReference type="ChEBI" id="CHEBI:49883"/>
        <label>2</label>
        <note>4Fe-4S-substrate</note>
    </ligand>
</feature>
<dbReference type="SFLD" id="SFLDG01383">
    <property type="entry name" value="cyclic_pyranopterin_phosphate"/>
    <property type="match status" value="1"/>
</dbReference>
<dbReference type="Gene3D" id="3.20.20.70">
    <property type="entry name" value="Aldolase class I"/>
    <property type="match status" value="1"/>
</dbReference>
<feature type="region of interest" description="Disordered" evidence="13">
    <location>
        <begin position="1"/>
        <end position="36"/>
    </location>
</feature>
<dbReference type="InterPro" id="IPR050105">
    <property type="entry name" value="MoCo_biosynth_MoaA/MoaC"/>
</dbReference>
<keyword evidence="2 12" id="KW-0004">4Fe-4S</keyword>
<dbReference type="SFLD" id="SFLDG01386">
    <property type="entry name" value="main_SPASM_domain-containing"/>
    <property type="match status" value="1"/>
</dbReference>
<dbReference type="GO" id="GO:0061799">
    <property type="term" value="F:cyclic pyranopterin monophosphate synthase activity"/>
    <property type="evidence" value="ECO:0007669"/>
    <property type="project" value="TreeGrafter"/>
</dbReference>
<organism evidence="15 16">
    <name type="scientific">Corynebacterium variabile</name>
    <dbReference type="NCBI Taxonomy" id="1727"/>
    <lineage>
        <taxon>Bacteria</taxon>
        <taxon>Bacillati</taxon>
        <taxon>Actinomycetota</taxon>
        <taxon>Actinomycetes</taxon>
        <taxon>Mycobacteriales</taxon>
        <taxon>Corynebacteriaceae</taxon>
        <taxon>Corynebacterium</taxon>
    </lineage>
</organism>
<dbReference type="EMBL" id="BJNT01000016">
    <property type="protein sequence ID" value="GEC86730.1"/>
    <property type="molecule type" value="Genomic_DNA"/>
</dbReference>
<comment type="cofactor">
    <cofactor evidence="12">
        <name>[4Fe-4S] cluster</name>
        <dbReference type="ChEBI" id="CHEBI:49883"/>
    </cofactor>
    <text evidence="12">Binds 2 [4Fe-4S] clusters. Binds 1 [4Fe-4S] cluster coordinated with 3 cysteines and an exchangeable S-adenosyl-L-methionine and 1 [4Fe-4S] cluster coordinated with 3 cysteines and the GTP-derived substrate.</text>
</comment>
<feature type="binding site" evidence="12">
    <location>
        <position position="61"/>
    </location>
    <ligand>
        <name>[4Fe-4S] cluster</name>
        <dbReference type="ChEBI" id="CHEBI:49883"/>
        <label>1</label>
        <note>4Fe-4S-S-AdoMet</note>
    </ligand>
</feature>
<feature type="binding site" evidence="12">
    <location>
        <position position="50"/>
    </location>
    <ligand>
        <name>GTP</name>
        <dbReference type="ChEBI" id="CHEBI:37565"/>
    </ligand>
</feature>
<keyword evidence="9 12" id="KW-0501">Molybdenum cofactor biosynthesis</keyword>
<evidence type="ECO:0000256" key="12">
    <source>
        <dbReference type="HAMAP-Rule" id="MF_01225"/>
    </source>
</evidence>
<dbReference type="AlphaFoldDB" id="A0A4Y4C6J6"/>
<dbReference type="Pfam" id="PF06463">
    <property type="entry name" value="Mob_synth_C"/>
    <property type="match status" value="1"/>
</dbReference>
<feature type="binding site" evidence="12">
    <location>
        <position position="63"/>
    </location>
    <ligand>
        <name>S-adenosyl-L-methionine</name>
        <dbReference type="ChEBI" id="CHEBI:59789"/>
    </ligand>
</feature>
<feature type="binding site" evidence="12">
    <location>
        <position position="156"/>
    </location>
    <ligand>
        <name>S-adenosyl-L-methionine</name>
        <dbReference type="ChEBI" id="CHEBI:59789"/>
    </ligand>
</feature>
<dbReference type="InterPro" id="IPR013785">
    <property type="entry name" value="Aldolase_TIM"/>
</dbReference>
<feature type="binding site" evidence="12">
    <location>
        <position position="299"/>
    </location>
    <ligand>
        <name>[4Fe-4S] cluster</name>
        <dbReference type="ChEBI" id="CHEBI:49883"/>
        <label>2</label>
        <note>4Fe-4S-substrate</note>
    </ligand>
</feature>
<evidence type="ECO:0000256" key="13">
    <source>
        <dbReference type="SAM" id="MobiDB-lite"/>
    </source>
</evidence>
<dbReference type="GO" id="GO:0051539">
    <property type="term" value="F:4 iron, 4 sulfur cluster binding"/>
    <property type="evidence" value="ECO:0007669"/>
    <property type="project" value="UniProtKB-UniRule"/>
</dbReference>
<dbReference type="PROSITE" id="PS01305">
    <property type="entry name" value="MOAA_NIFB_PQQE"/>
    <property type="match status" value="1"/>
</dbReference>
<dbReference type="GeneID" id="82888167"/>
<keyword evidence="6 12" id="KW-0408">Iron</keyword>
<protein>
    <recommendedName>
        <fullName evidence="1 12">GTP 3',8-cyclase</fullName>
        <ecNumber evidence="1 12">4.1.99.22</ecNumber>
    </recommendedName>
    <alternativeName>
        <fullName evidence="12">Molybdenum cofactor biosynthesis protein A</fullName>
    </alternativeName>
</protein>
<accession>A0A4Y4C6J6</accession>
<comment type="pathway">
    <text evidence="12">Cofactor biosynthesis; molybdopterin biosynthesis.</text>
</comment>
<feature type="binding site" evidence="12">
    <location>
        <position position="132"/>
    </location>
    <ligand>
        <name>GTP</name>
        <dbReference type="ChEBI" id="CHEBI:37565"/>
    </ligand>
</feature>
<evidence type="ECO:0000256" key="10">
    <source>
        <dbReference type="ARBA" id="ARBA00023239"/>
    </source>
</evidence>
<evidence type="ECO:0000256" key="8">
    <source>
        <dbReference type="ARBA" id="ARBA00023134"/>
    </source>
</evidence>
<feature type="binding site" evidence="12">
    <location>
        <position position="57"/>
    </location>
    <ligand>
        <name>[4Fe-4S] cluster</name>
        <dbReference type="ChEBI" id="CHEBI:49883"/>
        <label>1</label>
        <note>4Fe-4S-S-AdoMet</note>
    </ligand>
</feature>
<dbReference type="SMART" id="SM00729">
    <property type="entry name" value="Elp3"/>
    <property type="match status" value="1"/>
</dbReference>
<dbReference type="SUPFAM" id="SSF102114">
    <property type="entry name" value="Radical SAM enzymes"/>
    <property type="match status" value="1"/>
</dbReference>
<evidence type="ECO:0000256" key="3">
    <source>
        <dbReference type="ARBA" id="ARBA00022691"/>
    </source>
</evidence>
<feature type="binding site" evidence="12">
    <location>
        <begin position="304"/>
        <end position="306"/>
    </location>
    <ligand>
        <name>GTP</name>
        <dbReference type="ChEBI" id="CHEBI:37565"/>
    </ligand>
</feature>
<dbReference type="EC" id="4.1.99.22" evidence="1 12"/>
<evidence type="ECO:0000256" key="9">
    <source>
        <dbReference type="ARBA" id="ARBA00023150"/>
    </source>
</evidence>
<feature type="binding site" evidence="12">
    <location>
        <position position="64"/>
    </location>
    <ligand>
        <name>[4Fe-4S] cluster</name>
        <dbReference type="ChEBI" id="CHEBI:49883"/>
        <label>1</label>
        <note>4Fe-4S-S-AdoMet</note>
    </ligand>
</feature>
<dbReference type="SFLD" id="SFLDG01067">
    <property type="entry name" value="SPASM/twitch_domain_containing"/>
    <property type="match status" value="1"/>
</dbReference>
<evidence type="ECO:0000256" key="2">
    <source>
        <dbReference type="ARBA" id="ARBA00022485"/>
    </source>
</evidence>
<dbReference type="InterPro" id="IPR040064">
    <property type="entry name" value="MoaA-like"/>
</dbReference>
<dbReference type="Proteomes" id="UP000319986">
    <property type="component" value="Unassembled WGS sequence"/>
</dbReference>
<sequence length="377" mass="40837">MTTVLPTPVVRPARTSSASAIPGHPSSAPGSPAPTRALADRWGRVADDLRISLIDKCNLRCTYCMPAEGMAWLQKDRLLTAEEAVRIADLGVRIFGVRDVRFTGGEPLVRHDLADIIAGVRRLHPEIPISITTNGIGLDKRIDDLVDAGLTRVNVSLDTVDREAFKELTRRDRLPQVIKGLEAAKAAGLEPVKVNAVLMRGINDTGAADLLEWCVTRGYQLRFIEQMPLDADHTWAKENLVSGAEVRARLSERFDLSPDPVPRGSAPAQLWEVRPKGASASSPALGKVGVIASVTESFCAACSRTRITADGKVRSCLFSNEETDLLSVMRSGASDEEICDVWAGAMMLKPRAYGSDEVTLNDPEYVQPERTMSAIGG</sequence>
<gene>
    <name evidence="12 15" type="primary">moaA</name>
    <name evidence="15" type="ORF">CVA01_20440</name>
</gene>
<comment type="function">
    <text evidence="12">Catalyzes the cyclization of GTP to (8S)-3',8-cyclo-7,8-dihydroguanosine 5'-triphosphate.</text>
</comment>
<dbReference type="GO" id="GO:1904047">
    <property type="term" value="F:S-adenosyl-L-methionine binding"/>
    <property type="evidence" value="ECO:0007669"/>
    <property type="project" value="UniProtKB-UniRule"/>
</dbReference>
<dbReference type="GO" id="GO:0006777">
    <property type="term" value="P:Mo-molybdopterin cofactor biosynthetic process"/>
    <property type="evidence" value="ECO:0007669"/>
    <property type="project" value="UniProtKB-UniRule"/>
</dbReference>
<dbReference type="SFLD" id="SFLDS00029">
    <property type="entry name" value="Radical_SAM"/>
    <property type="match status" value="1"/>
</dbReference>
<keyword evidence="4 12" id="KW-0479">Metal-binding</keyword>
<keyword evidence="3 12" id="KW-0949">S-adenosyl-L-methionine</keyword>
<feature type="binding site" evidence="12">
    <location>
        <position position="101"/>
    </location>
    <ligand>
        <name>GTP</name>
        <dbReference type="ChEBI" id="CHEBI:37565"/>
    </ligand>
</feature>
<dbReference type="InterPro" id="IPR007197">
    <property type="entry name" value="rSAM"/>
</dbReference>
<dbReference type="GO" id="GO:0046872">
    <property type="term" value="F:metal ion binding"/>
    <property type="evidence" value="ECO:0007669"/>
    <property type="project" value="UniProtKB-KW"/>
</dbReference>
<dbReference type="PANTHER" id="PTHR22960:SF0">
    <property type="entry name" value="MOLYBDENUM COFACTOR BIOSYNTHESIS PROTEIN 1"/>
    <property type="match status" value="1"/>
</dbReference>
<feature type="binding site" evidence="12">
    <location>
        <position position="193"/>
    </location>
    <ligand>
        <name>GTP</name>
        <dbReference type="ChEBI" id="CHEBI:37565"/>
    </ligand>
</feature>
<evidence type="ECO:0000256" key="6">
    <source>
        <dbReference type="ARBA" id="ARBA00023004"/>
    </source>
</evidence>
<dbReference type="RefSeq" id="WP_141330501.1">
    <property type="nucleotide sequence ID" value="NZ_BJNT01000016.1"/>
</dbReference>
<dbReference type="Pfam" id="PF04055">
    <property type="entry name" value="Radical_SAM"/>
    <property type="match status" value="1"/>
</dbReference>